<accession>A0A9D1VHK1</accession>
<dbReference type="InterPro" id="IPR036505">
    <property type="entry name" value="Amidase/PGRP_sf"/>
</dbReference>
<feature type="chain" id="PRO_5039631801" evidence="2">
    <location>
        <begin position="42"/>
        <end position="913"/>
    </location>
</feature>
<dbReference type="GO" id="GO:0009253">
    <property type="term" value="P:peptidoglycan catabolic process"/>
    <property type="evidence" value="ECO:0007669"/>
    <property type="project" value="InterPro"/>
</dbReference>
<proteinExistence type="predicted"/>
<evidence type="ECO:0000313" key="5">
    <source>
        <dbReference type="Proteomes" id="UP000824231"/>
    </source>
</evidence>
<dbReference type="Pfam" id="PF19258">
    <property type="entry name" value="KxYKxGKxW_sig"/>
    <property type="match status" value="1"/>
</dbReference>
<reference evidence="4" key="1">
    <citation type="journal article" date="2021" name="PeerJ">
        <title>Extensive microbial diversity within the chicken gut microbiome revealed by metagenomics and culture.</title>
        <authorList>
            <person name="Gilroy R."/>
            <person name="Ravi A."/>
            <person name="Getino M."/>
            <person name="Pursley I."/>
            <person name="Horton D.L."/>
            <person name="Alikhan N.F."/>
            <person name="Baker D."/>
            <person name="Gharbi K."/>
            <person name="Hall N."/>
            <person name="Watson M."/>
            <person name="Adriaenssens E.M."/>
            <person name="Foster-Nyarko E."/>
            <person name="Jarju S."/>
            <person name="Secka A."/>
            <person name="Antonio M."/>
            <person name="Oren A."/>
            <person name="Chaudhuri R.R."/>
            <person name="La Ragione R."/>
            <person name="Hildebrand F."/>
            <person name="Pallen M.J."/>
        </authorList>
    </citation>
    <scope>NUCLEOTIDE SEQUENCE</scope>
    <source>
        <strain evidence="4">ChiSxjej3B15-572</strain>
    </source>
</reference>
<evidence type="ECO:0000256" key="1">
    <source>
        <dbReference type="ARBA" id="ARBA00022729"/>
    </source>
</evidence>
<organism evidence="4 5">
    <name type="scientific">Candidatus Limosilactobacillus merdigallinarum</name>
    <dbReference type="NCBI Taxonomy" id="2838652"/>
    <lineage>
        <taxon>Bacteria</taxon>
        <taxon>Bacillati</taxon>
        <taxon>Bacillota</taxon>
        <taxon>Bacilli</taxon>
        <taxon>Lactobacillales</taxon>
        <taxon>Lactobacillaceae</taxon>
        <taxon>Limosilactobacillus</taxon>
    </lineage>
</organism>
<dbReference type="SUPFAM" id="SSF55846">
    <property type="entry name" value="N-acetylmuramoyl-L-alanine amidase-like"/>
    <property type="match status" value="1"/>
</dbReference>
<keyword evidence="1 2" id="KW-0732">Signal</keyword>
<dbReference type="Proteomes" id="UP000824231">
    <property type="component" value="Unassembled WGS sequence"/>
</dbReference>
<gene>
    <name evidence="4" type="ORF">H9856_04015</name>
</gene>
<protein>
    <submittedName>
        <fullName evidence="4">KxYKxGKxW signal peptide domain-containing protein</fullName>
    </submittedName>
</protein>
<reference evidence="4" key="2">
    <citation type="submission" date="2021-04" db="EMBL/GenBank/DDBJ databases">
        <authorList>
            <person name="Gilroy R."/>
        </authorList>
    </citation>
    <scope>NUCLEOTIDE SEQUENCE</scope>
    <source>
        <strain evidence="4">ChiSxjej3B15-572</strain>
    </source>
</reference>
<name>A0A9D1VHK1_9LACO</name>
<feature type="signal peptide" evidence="2">
    <location>
        <begin position="1"/>
        <end position="41"/>
    </location>
</feature>
<dbReference type="AlphaFoldDB" id="A0A9D1VHK1"/>
<sequence length="913" mass="101208">MMEAKKRFKLYKSGKLWCISAMTFAAVAMGGFMANTTSAHADTTNAASQPTVQAVQASAQSQSVLLQSSSTKVNAAALVTTDQNQSSSASSAAVNNEVPVDTTTANNVRANDGHLDSYSVNKNDQGQTELNVAGWQATGQSNNERYRWIIVYDNTTHSEVTRQKAEPQQRPDVQRAYPHTANSLNSGYNLQITIPSNVLNHSLSIVSRYSNDPMHGEGQHTDYWSAPITFDESNRAYMDSLSGKDGQVTVTGWHASNAAAGMKYHYIIAFDQTEGREITRQLVADGDESRNDVANAYPTIANANVSGFKASFDLNSRFANHNIQFISRWTNDPAGNGSRTVDYWFNPVVKQNNGHLDSFNLSKGSLTVTGWHANDASIFETNHFLIIYDNTAHRQVAQAKVDNIASSDVANVYPNTRTAGQSRFDYTFDGIRLAANHSYSVVSRYSDSATGNGGSGDYTDYWYPSVTLNQSAYHIDSWTPSNNSMKITGWVANDAAEDYQYGYVILLDDQGELGRQRINFIQRNDVASAYPGIYESDNSGFDVTIPYNHALTNNDHLQVVLRFTNDINGNGSQTADIWTNKVATNEGNFDAINIENNSFHVSGWHAADNINDKPYSYLIAMDANSNREIARWNITNNSKRGRNDVQKANPWIIDSQDSGFSFDASGINLTEHTGVYFIHRYTDDANGNGNYVDFYSNTISFVHYNMYANAINAFIINNHIGHANIEFRHILNFQGARSGILTGPGSDSTQYAYGKPVKIIVHETANPNDSLEGEINYESTTYENAFVHAFVDGDRIVEIAPTDRPSWGSVNGNPYGVQFEQVEVYGRDNFARELVNGAYYAAYNMKLYGMQPTFTSNSADGTLMSHHMVSMFLGGTDHTDPDGYWSNRAGSYFGTNYTMGDFFELVKYEYTQL</sequence>
<dbReference type="InterPro" id="IPR022263">
    <property type="entry name" value="KxYKxGKxW"/>
</dbReference>
<comment type="caution">
    <text evidence="4">The sequence shown here is derived from an EMBL/GenBank/DDBJ whole genome shotgun (WGS) entry which is preliminary data.</text>
</comment>
<dbReference type="InterPro" id="IPR002502">
    <property type="entry name" value="Amidase_domain"/>
</dbReference>
<dbReference type="Gene3D" id="3.40.80.10">
    <property type="entry name" value="Peptidoglycan recognition protein-like"/>
    <property type="match status" value="1"/>
</dbReference>
<feature type="domain" description="N-acetylmuramoyl-L-alanine amidase" evidence="3">
    <location>
        <begin position="744"/>
        <end position="882"/>
    </location>
</feature>
<dbReference type="CDD" id="cd06583">
    <property type="entry name" value="PGRP"/>
    <property type="match status" value="1"/>
</dbReference>
<dbReference type="SMART" id="SM00644">
    <property type="entry name" value="Ami_2"/>
    <property type="match status" value="1"/>
</dbReference>
<evidence type="ECO:0000256" key="2">
    <source>
        <dbReference type="SAM" id="SignalP"/>
    </source>
</evidence>
<dbReference type="GO" id="GO:0008745">
    <property type="term" value="F:N-acetylmuramoyl-L-alanine amidase activity"/>
    <property type="evidence" value="ECO:0007669"/>
    <property type="project" value="InterPro"/>
</dbReference>
<evidence type="ECO:0000259" key="3">
    <source>
        <dbReference type="SMART" id="SM00644"/>
    </source>
</evidence>
<dbReference type="EMBL" id="DXFH01000013">
    <property type="protein sequence ID" value="HIX35552.1"/>
    <property type="molecule type" value="Genomic_DNA"/>
</dbReference>
<dbReference type="NCBIfam" id="TIGR03715">
    <property type="entry name" value="KxYKxGKxW"/>
    <property type="match status" value="1"/>
</dbReference>
<evidence type="ECO:0000313" key="4">
    <source>
        <dbReference type="EMBL" id="HIX35552.1"/>
    </source>
</evidence>